<evidence type="ECO:0000313" key="5">
    <source>
        <dbReference type="Proteomes" id="UP000008332"/>
    </source>
</evidence>
<dbReference type="PROSITE" id="PS00061">
    <property type="entry name" value="ADH_SHORT"/>
    <property type="match status" value="1"/>
</dbReference>
<dbReference type="EMBL" id="CP000267">
    <property type="protein sequence ID" value="ABD68065.1"/>
    <property type="molecule type" value="Genomic_DNA"/>
</dbReference>
<evidence type="ECO:0000313" key="4">
    <source>
        <dbReference type="EMBL" id="ABD68065.1"/>
    </source>
</evidence>
<proteinExistence type="inferred from homology"/>
<organism evidence="4 5">
    <name type="scientific">Albidiferax ferrireducens (strain ATCC BAA-621 / DSM 15236 / T118)</name>
    <name type="common">Rhodoferax ferrireducens</name>
    <dbReference type="NCBI Taxonomy" id="338969"/>
    <lineage>
        <taxon>Bacteria</taxon>
        <taxon>Pseudomonadati</taxon>
        <taxon>Pseudomonadota</taxon>
        <taxon>Betaproteobacteria</taxon>
        <taxon>Burkholderiales</taxon>
        <taxon>Comamonadaceae</taxon>
        <taxon>Rhodoferax</taxon>
    </lineage>
</organism>
<evidence type="ECO:0000256" key="1">
    <source>
        <dbReference type="ARBA" id="ARBA00006484"/>
    </source>
</evidence>
<dbReference type="InterPro" id="IPR002347">
    <property type="entry name" value="SDR_fam"/>
</dbReference>
<dbReference type="PRINTS" id="PR00081">
    <property type="entry name" value="GDHRDH"/>
</dbReference>
<dbReference type="KEGG" id="rfr:Rfer_0310"/>
<dbReference type="InterPro" id="IPR020904">
    <property type="entry name" value="Sc_DH/Rdtase_CS"/>
</dbReference>
<dbReference type="Proteomes" id="UP000008332">
    <property type="component" value="Chromosome"/>
</dbReference>
<dbReference type="HOGENOM" id="CLU_010194_2_1_4"/>
<dbReference type="STRING" id="338969.Rfer_0310"/>
<dbReference type="Pfam" id="PF00106">
    <property type="entry name" value="adh_short"/>
    <property type="match status" value="1"/>
</dbReference>
<evidence type="ECO:0000256" key="2">
    <source>
        <dbReference type="ARBA" id="ARBA00023002"/>
    </source>
</evidence>
<comment type="similarity">
    <text evidence="1 3">Belongs to the short-chain dehydrogenases/reductases (SDR) family.</text>
</comment>
<protein>
    <submittedName>
        <fullName evidence="4">Short-chain dehydrogenase/reductase SDR</fullName>
    </submittedName>
</protein>
<dbReference type="GO" id="GO:0016491">
    <property type="term" value="F:oxidoreductase activity"/>
    <property type="evidence" value="ECO:0007669"/>
    <property type="project" value="UniProtKB-KW"/>
</dbReference>
<dbReference type="Gene3D" id="3.40.50.720">
    <property type="entry name" value="NAD(P)-binding Rossmann-like Domain"/>
    <property type="match status" value="1"/>
</dbReference>
<dbReference type="PANTHER" id="PTHR44196:SF2">
    <property type="entry name" value="SHORT-CHAIN DEHYDROGENASE-RELATED"/>
    <property type="match status" value="1"/>
</dbReference>
<dbReference type="PANTHER" id="PTHR44196">
    <property type="entry name" value="DEHYDROGENASE/REDUCTASE SDR FAMILY MEMBER 7B"/>
    <property type="match status" value="1"/>
</dbReference>
<keyword evidence="5" id="KW-1185">Reference proteome</keyword>
<sequence>MSTHESVEANMSTNTTVKMAKRALVTGASSGIGAAIARELAALGIDLVLTARRRAALEAVAASCKGVKVEIVTADLGKPDAAHALWAAATASGPIDILINNAGFGYFRRFDEVDWARDAELVQLNMTSLVALARCFVDAHRAGTTPAHMLNIASTGAYQSVPNMALYAASKAFVRNFSEALHDEYRGTPLSVTCICPGGTETAFHAASGGGDYSWIANASTKSAEFVAHAAVRAMLAGKRTVVPGLFNQLSTFGVRFLSRRVASKVATQVLGKPRLALPVRSAT</sequence>
<accession>Q222I8</accession>
<keyword evidence="2" id="KW-0560">Oxidoreductase</keyword>
<gene>
    <name evidence="4" type="ordered locus">Rfer_0310</name>
</gene>
<dbReference type="PIRSF" id="PIRSF000126">
    <property type="entry name" value="11-beta-HSD1"/>
    <property type="match status" value="1"/>
</dbReference>
<reference evidence="5" key="1">
    <citation type="submission" date="2006-02" db="EMBL/GenBank/DDBJ databases">
        <title>Complete sequence of chromosome of Rhodoferax ferrireducens DSM 15236.</title>
        <authorList>
            <person name="Copeland A."/>
            <person name="Lucas S."/>
            <person name="Lapidus A."/>
            <person name="Barry K."/>
            <person name="Detter J.C."/>
            <person name="Glavina del Rio T."/>
            <person name="Hammon N."/>
            <person name="Israni S."/>
            <person name="Pitluck S."/>
            <person name="Brettin T."/>
            <person name="Bruce D."/>
            <person name="Han C."/>
            <person name="Tapia R."/>
            <person name="Gilna P."/>
            <person name="Kiss H."/>
            <person name="Schmutz J."/>
            <person name="Larimer F."/>
            <person name="Land M."/>
            <person name="Kyrpides N."/>
            <person name="Ivanova N."/>
            <person name="Richardson P."/>
        </authorList>
    </citation>
    <scope>NUCLEOTIDE SEQUENCE [LARGE SCALE GENOMIC DNA]</scope>
    <source>
        <strain evidence="5">ATCC BAA-621 / DSM 15236 / T118</strain>
    </source>
</reference>
<evidence type="ECO:0000256" key="3">
    <source>
        <dbReference type="RuleBase" id="RU000363"/>
    </source>
</evidence>
<dbReference type="AlphaFoldDB" id="Q222I8"/>
<dbReference type="SUPFAM" id="SSF51735">
    <property type="entry name" value="NAD(P)-binding Rossmann-fold domains"/>
    <property type="match status" value="1"/>
</dbReference>
<name>Q222I8_ALBFT</name>
<dbReference type="InterPro" id="IPR036291">
    <property type="entry name" value="NAD(P)-bd_dom_sf"/>
</dbReference>
<dbReference type="eggNOG" id="COG0300">
    <property type="taxonomic scope" value="Bacteria"/>
</dbReference>
<dbReference type="GO" id="GO:0016020">
    <property type="term" value="C:membrane"/>
    <property type="evidence" value="ECO:0007669"/>
    <property type="project" value="TreeGrafter"/>
</dbReference>
<dbReference type="PRINTS" id="PR00080">
    <property type="entry name" value="SDRFAMILY"/>
</dbReference>
<dbReference type="CDD" id="cd05233">
    <property type="entry name" value="SDR_c"/>
    <property type="match status" value="1"/>
</dbReference>